<feature type="region of interest" description="Disordered" evidence="4">
    <location>
        <begin position="1"/>
        <end position="23"/>
    </location>
</feature>
<evidence type="ECO:0000256" key="3">
    <source>
        <dbReference type="PROSITE-ProRule" id="PRU00023"/>
    </source>
</evidence>
<keyword evidence="2 3" id="KW-0040">ANK repeat</keyword>
<dbReference type="PANTHER" id="PTHR24171:SF8">
    <property type="entry name" value="BRCA1-ASSOCIATED RING DOMAIN PROTEIN 1"/>
    <property type="match status" value="1"/>
</dbReference>
<keyword evidence="1" id="KW-0677">Repeat</keyword>
<dbReference type="PANTHER" id="PTHR24171">
    <property type="entry name" value="ANKYRIN REPEAT DOMAIN-CONTAINING PROTEIN 39-RELATED"/>
    <property type="match status" value="1"/>
</dbReference>
<dbReference type="Proteomes" id="UP000265120">
    <property type="component" value="Chromosome 8"/>
</dbReference>
<evidence type="ECO:0000256" key="2">
    <source>
        <dbReference type="ARBA" id="ARBA00023043"/>
    </source>
</evidence>
<keyword evidence="6" id="KW-1185">Reference proteome</keyword>
<feature type="repeat" description="ANK" evidence="3">
    <location>
        <begin position="54"/>
        <end position="86"/>
    </location>
</feature>
<dbReference type="InterPro" id="IPR002110">
    <property type="entry name" value="Ankyrin_rpt"/>
</dbReference>
<dbReference type="InterPro" id="IPR036770">
    <property type="entry name" value="Ankyrin_rpt-contain_sf"/>
</dbReference>
<dbReference type="SUPFAM" id="SSF48403">
    <property type="entry name" value="Ankyrin repeat"/>
    <property type="match status" value="1"/>
</dbReference>
<dbReference type="Pfam" id="PF12796">
    <property type="entry name" value="Ank_2"/>
    <property type="match status" value="1"/>
</dbReference>
<dbReference type="GO" id="GO:0070531">
    <property type="term" value="C:BRCA1-A complex"/>
    <property type="evidence" value="ECO:0007669"/>
    <property type="project" value="TreeGrafter"/>
</dbReference>
<dbReference type="Ensembl" id="ENSCSET00000011673.1">
    <property type="protein sequence ID" value="ENSCSEP00000011533.1"/>
    <property type="gene ID" value="ENSCSEG00000007427.1"/>
</dbReference>
<dbReference type="GO" id="GO:0085020">
    <property type="term" value="P:protein K6-linked ubiquitination"/>
    <property type="evidence" value="ECO:0007669"/>
    <property type="project" value="TreeGrafter"/>
</dbReference>
<protein>
    <submittedName>
        <fullName evidence="5">Myotrophin</fullName>
    </submittedName>
</protein>
<accession>A0A3P8V898</accession>
<evidence type="ECO:0000256" key="4">
    <source>
        <dbReference type="SAM" id="MobiDB-lite"/>
    </source>
</evidence>
<dbReference type="GO" id="GO:0004842">
    <property type="term" value="F:ubiquitin-protein transferase activity"/>
    <property type="evidence" value="ECO:0007669"/>
    <property type="project" value="TreeGrafter"/>
</dbReference>
<dbReference type="PRINTS" id="PR01415">
    <property type="entry name" value="ANKYRIN"/>
</dbReference>
<dbReference type="AlphaFoldDB" id="A0A3P8V898"/>
<organism evidence="5 6">
    <name type="scientific">Cynoglossus semilaevis</name>
    <name type="common">Tongue sole</name>
    <dbReference type="NCBI Taxonomy" id="244447"/>
    <lineage>
        <taxon>Eukaryota</taxon>
        <taxon>Metazoa</taxon>
        <taxon>Chordata</taxon>
        <taxon>Craniata</taxon>
        <taxon>Vertebrata</taxon>
        <taxon>Euteleostomi</taxon>
        <taxon>Actinopterygii</taxon>
        <taxon>Neopterygii</taxon>
        <taxon>Teleostei</taxon>
        <taxon>Neoteleostei</taxon>
        <taxon>Acanthomorphata</taxon>
        <taxon>Carangaria</taxon>
        <taxon>Pleuronectiformes</taxon>
        <taxon>Pleuronectoidei</taxon>
        <taxon>Cynoglossidae</taxon>
        <taxon>Cynoglossinae</taxon>
        <taxon>Cynoglossus</taxon>
    </lineage>
</organism>
<dbReference type="GeneTree" id="ENSGT00430000031071"/>
<dbReference type="PROSITE" id="PS50297">
    <property type="entry name" value="ANK_REP_REGION"/>
    <property type="match status" value="2"/>
</dbReference>
<dbReference type="InParanoid" id="A0A3P8V898"/>
<feature type="repeat" description="ANK" evidence="3">
    <location>
        <begin position="87"/>
        <end position="119"/>
    </location>
</feature>
<sequence length="138" mass="15731">MSQKHTAVQVYRRNQWPDVNDDSKQRQQDCAEVCSQRDRWAQQRAEDINRTLEEGRKPLHYTADYGHRDVMEYLISKGADVNALDKHELSPLLYACGEGHVSCVTLLLEKGADKTYKGPHGLCAFEVSENEAIKALLK</sequence>
<proteinExistence type="predicted"/>
<dbReference type="STRING" id="244447.ENSCSEP00000011533"/>
<dbReference type="Gene3D" id="1.25.40.20">
    <property type="entry name" value="Ankyrin repeat-containing domain"/>
    <property type="match status" value="1"/>
</dbReference>
<reference evidence="5" key="3">
    <citation type="submission" date="2025-09" db="UniProtKB">
        <authorList>
            <consortium name="Ensembl"/>
        </authorList>
    </citation>
    <scope>IDENTIFICATION</scope>
</reference>
<dbReference type="GO" id="GO:0031436">
    <property type="term" value="C:BRCA1-BARD1 complex"/>
    <property type="evidence" value="ECO:0007669"/>
    <property type="project" value="TreeGrafter"/>
</dbReference>
<dbReference type="SMART" id="SM00248">
    <property type="entry name" value="ANK"/>
    <property type="match status" value="2"/>
</dbReference>
<evidence type="ECO:0000256" key="1">
    <source>
        <dbReference type="ARBA" id="ARBA00022737"/>
    </source>
</evidence>
<name>A0A3P8V898_CYNSE</name>
<reference evidence="5 6" key="1">
    <citation type="journal article" date="2014" name="Nat. Genet.">
        <title>Whole-genome sequence of a flatfish provides insights into ZW sex chromosome evolution and adaptation to a benthic lifestyle.</title>
        <authorList>
            <person name="Chen S."/>
            <person name="Zhang G."/>
            <person name="Shao C."/>
            <person name="Huang Q."/>
            <person name="Liu G."/>
            <person name="Zhang P."/>
            <person name="Song W."/>
            <person name="An N."/>
            <person name="Chalopin D."/>
            <person name="Volff J.N."/>
            <person name="Hong Y."/>
            <person name="Li Q."/>
            <person name="Sha Z."/>
            <person name="Zhou H."/>
            <person name="Xie M."/>
            <person name="Yu Q."/>
            <person name="Liu Y."/>
            <person name="Xiang H."/>
            <person name="Wang N."/>
            <person name="Wu K."/>
            <person name="Yang C."/>
            <person name="Zhou Q."/>
            <person name="Liao X."/>
            <person name="Yang L."/>
            <person name="Hu Q."/>
            <person name="Zhang J."/>
            <person name="Meng L."/>
            <person name="Jin L."/>
            <person name="Tian Y."/>
            <person name="Lian J."/>
            <person name="Yang J."/>
            <person name="Miao G."/>
            <person name="Liu S."/>
            <person name="Liang Z."/>
            <person name="Yan F."/>
            <person name="Li Y."/>
            <person name="Sun B."/>
            <person name="Zhang H."/>
            <person name="Zhang J."/>
            <person name="Zhu Y."/>
            <person name="Du M."/>
            <person name="Zhao Y."/>
            <person name="Schartl M."/>
            <person name="Tang Q."/>
            <person name="Wang J."/>
        </authorList>
    </citation>
    <scope>NUCLEOTIDE SEQUENCE</scope>
</reference>
<evidence type="ECO:0000313" key="6">
    <source>
        <dbReference type="Proteomes" id="UP000265120"/>
    </source>
</evidence>
<reference evidence="5" key="2">
    <citation type="submission" date="2025-08" db="UniProtKB">
        <authorList>
            <consortium name="Ensembl"/>
        </authorList>
    </citation>
    <scope>IDENTIFICATION</scope>
</reference>
<dbReference type="PROSITE" id="PS50088">
    <property type="entry name" value="ANK_REPEAT"/>
    <property type="match status" value="2"/>
</dbReference>
<evidence type="ECO:0000313" key="5">
    <source>
        <dbReference type="Ensembl" id="ENSCSEP00000011533.1"/>
    </source>
</evidence>